<dbReference type="PIRSF" id="PIRSF000441">
    <property type="entry name" value="CysE"/>
    <property type="match status" value="1"/>
</dbReference>
<dbReference type="AlphaFoldDB" id="A0A1G7QPW6"/>
<dbReference type="InterPro" id="IPR042122">
    <property type="entry name" value="Ser_AcTrfase_N_sf"/>
</dbReference>
<dbReference type="Proteomes" id="UP000199415">
    <property type="component" value="Unassembled WGS sequence"/>
</dbReference>
<sequence>MFKTLRAEIDGMMARDPAARSRLEVVLCYPGFQALMVYRLANRLWRNGFHLGGRFLSHIGRVLTGIEIHPGARIGRNFFIDHGMGVVIGETSWIGDNVTLYHGVTLGGVSPSENSDEQREQKRHPTLENDVIVGSGAQVLGPVHVGHCARIGANAVVTKDVSPQATMVGIPAKQVPLHEPKPSREQEPQFVAYGTPTGDLPDPVARALEGVSQEVHRLRTRVDELERERADATEDLHGVGEDTAKSPRAADDAKGQC</sequence>
<dbReference type="InterPro" id="IPR011004">
    <property type="entry name" value="Trimer_LpxA-like_sf"/>
</dbReference>
<organism evidence="9 10">
    <name type="scientific">Limimonas halophila</name>
    <dbReference type="NCBI Taxonomy" id="1082479"/>
    <lineage>
        <taxon>Bacteria</taxon>
        <taxon>Pseudomonadati</taxon>
        <taxon>Pseudomonadota</taxon>
        <taxon>Alphaproteobacteria</taxon>
        <taxon>Rhodospirillales</taxon>
        <taxon>Rhodovibrionaceae</taxon>
        <taxon>Limimonas</taxon>
    </lineage>
</organism>
<dbReference type="InterPro" id="IPR053376">
    <property type="entry name" value="Serine_acetyltransferase"/>
</dbReference>
<dbReference type="EMBL" id="FNCE01000004">
    <property type="protein sequence ID" value="SDG00542.1"/>
    <property type="molecule type" value="Genomic_DNA"/>
</dbReference>
<keyword evidence="4" id="KW-0677">Repeat</keyword>
<evidence type="ECO:0000256" key="2">
    <source>
        <dbReference type="ARBA" id="ARBA00022605"/>
    </source>
</evidence>
<dbReference type="OrthoDB" id="9801456at2"/>
<gene>
    <name evidence="9" type="ORF">SAMN05216241_10496</name>
</gene>
<dbReference type="PANTHER" id="PTHR42811">
    <property type="entry name" value="SERINE ACETYLTRANSFERASE"/>
    <property type="match status" value="1"/>
</dbReference>
<comment type="catalytic activity">
    <reaction evidence="6 7">
        <text>L-serine + acetyl-CoA = O-acetyl-L-serine + CoA</text>
        <dbReference type="Rhea" id="RHEA:24560"/>
        <dbReference type="ChEBI" id="CHEBI:33384"/>
        <dbReference type="ChEBI" id="CHEBI:57287"/>
        <dbReference type="ChEBI" id="CHEBI:57288"/>
        <dbReference type="ChEBI" id="CHEBI:58340"/>
        <dbReference type="EC" id="2.3.1.30"/>
    </reaction>
</comment>
<keyword evidence="10" id="KW-1185">Reference proteome</keyword>
<dbReference type="PROSITE" id="PS00101">
    <property type="entry name" value="HEXAPEP_TRANSFERASES"/>
    <property type="match status" value="1"/>
</dbReference>
<dbReference type="InterPro" id="IPR001451">
    <property type="entry name" value="Hexapep"/>
</dbReference>
<evidence type="ECO:0000256" key="6">
    <source>
        <dbReference type="ARBA" id="ARBA00049486"/>
    </source>
</evidence>
<proteinExistence type="inferred from homology"/>
<dbReference type="Gene3D" id="2.160.10.10">
    <property type="entry name" value="Hexapeptide repeat proteins"/>
    <property type="match status" value="1"/>
</dbReference>
<reference evidence="9 10" key="1">
    <citation type="submission" date="2016-10" db="EMBL/GenBank/DDBJ databases">
        <authorList>
            <person name="de Groot N.N."/>
        </authorList>
    </citation>
    <scope>NUCLEOTIDE SEQUENCE [LARGE SCALE GENOMIC DNA]</scope>
    <source>
        <strain evidence="9 10">DSM 25584</strain>
    </source>
</reference>
<dbReference type="STRING" id="1082479.SAMN05216241_10496"/>
<dbReference type="CDD" id="cd03354">
    <property type="entry name" value="LbH_SAT"/>
    <property type="match status" value="1"/>
</dbReference>
<dbReference type="GO" id="GO:0006535">
    <property type="term" value="P:cysteine biosynthetic process from serine"/>
    <property type="evidence" value="ECO:0007669"/>
    <property type="project" value="InterPro"/>
</dbReference>
<evidence type="ECO:0000256" key="8">
    <source>
        <dbReference type="SAM" id="MobiDB-lite"/>
    </source>
</evidence>
<feature type="region of interest" description="Disordered" evidence="8">
    <location>
        <begin position="222"/>
        <end position="257"/>
    </location>
</feature>
<dbReference type="NCBIfam" id="TIGR01172">
    <property type="entry name" value="cysE"/>
    <property type="match status" value="1"/>
</dbReference>
<dbReference type="GO" id="GO:0005737">
    <property type="term" value="C:cytoplasm"/>
    <property type="evidence" value="ECO:0007669"/>
    <property type="project" value="InterPro"/>
</dbReference>
<accession>A0A1G7QPW6</accession>
<dbReference type="EC" id="2.3.1.30" evidence="7"/>
<dbReference type="GO" id="GO:0009001">
    <property type="term" value="F:serine O-acetyltransferase activity"/>
    <property type="evidence" value="ECO:0007669"/>
    <property type="project" value="UniProtKB-EC"/>
</dbReference>
<protein>
    <recommendedName>
        <fullName evidence="7">Serine acetyltransferase</fullName>
        <ecNumber evidence="7">2.3.1.30</ecNumber>
    </recommendedName>
</protein>
<dbReference type="SUPFAM" id="SSF51161">
    <property type="entry name" value="Trimeric LpxA-like enzymes"/>
    <property type="match status" value="1"/>
</dbReference>
<evidence type="ECO:0000256" key="3">
    <source>
        <dbReference type="ARBA" id="ARBA00022679"/>
    </source>
</evidence>
<dbReference type="RefSeq" id="WP_090019490.1">
    <property type="nucleotide sequence ID" value="NZ_FNCE01000004.1"/>
</dbReference>
<comment type="similarity">
    <text evidence="1 7">Belongs to the transferase hexapeptide repeat family.</text>
</comment>
<evidence type="ECO:0000313" key="10">
    <source>
        <dbReference type="Proteomes" id="UP000199415"/>
    </source>
</evidence>
<dbReference type="InterPro" id="IPR045304">
    <property type="entry name" value="LbH_SAT"/>
</dbReference>
<name>A0A1G7QPW6_9PROT</name>
<evidence type="ECO:0000256" key="1">
    <source>
        <dbReference type="ARBA" id="ARBA00007274"/>
    </source>
</evidence>
<dbReference type="FunFam" id="2.160.10.10:FF:000007">
    <property type="entry name" value="Serine acetyltransferase"/>
    <property type="match status" value="1"/>
</dbReference>
<evidence type="ECO:0000313" key="9">
    <source>
        <dbReference type="EMBL" id="SDG00542.1"/>
    </source>
</evidence>
<dbReference type="NCBIfam" id="NF041874">
    <property type="entry name" value="EPS_EpsC"/>
    <property type="match status" value="1"/>
</dbReference>
<keyword evidence="5 7" id="KW-0012">Acyltransferase</keyword>
<evidence type="ECO:0000256" key="4">
    <source>
        <dbReference type="ARBA" id="ARBA00022737"/>
    </source>
</evidence>
<dbReference type="Gene3D" id="1.10.3130.10">
    <property type="entry name" value="serine acetyltransferase, domain 1"/>
    <property type="match status" value="1"/>
</dbReference>
<keyword evidence="3 7" id="KW-0808">Transferase</keyword>
<evidence type="ECO:0000256" key="7">
    <source>
        <dbReference type="PIRNR" id="PIRNR000441"/>
    </source>
</evidence>
<evidence type="ECO:0000256" key="5">
    <source>
        <dbReference type="ARBA" id="ARBA00023315"/>
    </source>
</evidence>
<keyword evidence="2" id="KW-0028">Amino-acid biosynthesis</keyword>
<dbReference type="Pfam" id="PF00132">
    <property type="entry name" value="Hexapep"/>
    <property type="match status" value="1"/>
</dbReference>
<dbReference type="InterPro" id="IPR005881">
    <property type="entry name" value="Ser_O-AcTrfase"/>
</dbReference>
<dbReference type="InterPro" id="IPR018357">
    <property type="entry name" value="Hexapep_transf_CS"/>
</dbReference>